<protein>
    <recommendedName>
        <fullName evidence="3">Lipoprotein</fullName>
    </recommendedName>
</protein>
<accession>A0ABW2P9Z4</accession>
<sequence length="161" mass="17368">MRPPAPPGPVPRPGRRRLARALPQAALLAVLATACVSPAWDDHDYGLKAGATAQAAASSVELVRLAVRDHDRLTTPYLKTVLTEASGDLGSVNDQFGGVQPPSDAADRLRTRVTDLTSQAEEEVQGLLIEVRRDGLRDPRGADRRLGELAGRLREIEEAHR</sequence>
<dbReference type="PROSITE" id="PS51257">
    <property type="entry name" value="PROKAR_LIPOPROTEIN"/>
    <property type="match status" value="1"/>
</dbReference>
<evidence type="ECO:0000313" key="2">
    <source>
        <dbReference type="Proteomes" id="UP001596496"/>
    </source>
</evidence>
<keyword evidence="2" id="KW-1185">Reference proteome</keyword>
<comment type="caution">
    <text evidence="1">The sequence shown here is derived from an EMBL/GenBank/DDBJ whole genome shotgun (WGS) entry which is preliminary data.</text>
</comment>
<dbReference type="EMBL" id="JBHTCG010000026">
    <property type="protein sequence ID" value="MFC7386428.1"/>
    <property type="molecule type" value="Genomic_DNA"/>
</dbReference>
<reference evidence="2" key="1">
    <citation type="journal article" date="2019" name="Int. J. Syst. Evol. Microbiol.">
        <title>The Global Catalogue of Microorganisms (GCM) 10K type strain sequencing project: providing services to taxonomists for standard genome sequencing and annotation.</title>
        <authorList>
            <consortium name="The Broad Institute Genomics Platform"/>
            <consortium name="The Broad Institute Genome Sequencing Center for Infectious Disease"/>
            <person name="Wu L."/>
            <person name="Ma J."/>
        </authorList>
    </citation>
    <scope>NUCLEOTIDE SEQUENCE [LARGE SCALE GENOMIC DNA]</scope>
    <source>
        <strain evidence="2">CECT 7649</strain>
    </source>
</reference>
<dbReference type="RefSeq" id="WP_380830173.1">
    <property type="nucleotide sequence ID" value="NZ_JBHTCG010000026.1"/>
</dbReference>
<evidence type="ECO:0008006" key="3">
    <source>
        <dbReference type="Google" id="ProtNLM"/>
    </source>
</evidence>
<gene>
    <name evidence="1" type="ORF">ACFQSB_29765</name>
</gene>
<dbReference type="Proteomes" id="UP001596496">
    <property type="component" value="Unassembled WGS sequence"/>
</dbReference>
<name>A0ABW2P9Z4_9ACTN</name>
<organism evidence="1 2">
    <name type="scientific">Sphaerisporangium rhizosphaerae</name>
    <dbReference type="NCBI Taxonomy" id="2269375"/>
    <lineage>
        <taxon>Bacteria</taxon>
        <taxon>Bacillati</taxon>
        <taxon>Actinomycetota</taxon>
        <taxon>Actinomycetes</taxon>
        <taxon>Streptosporangiales</taxon>
        <taxon>Streptosporangiaceae</taxon>
        <taxon>Sphaerisporangium</taxon>
    </lineage>
</organism>
<evidence type="ECO:0000313" key="1">
    <source>
        <dbReference type="EMBL" id="MFC7386428.1"/>
    </source>
</evidence>
<proteinExistence type="predicted"/>